<keyword evidence="5" id="KW-1133">Transmembrane helix</keyword>
<accession>A0A3B1DCC5</accession>
<organism evidence="7">
    <name type="scientific">hydrothermal vent metagenome</name>
    <dbReference type="NCBI Taxonomy" id="652676"/>
    <lineage>
        <taxon>unclassified sequences</taxon>
        <taxon>metagenomes</taxon>
        <taxon>ecological metagenomes</taxon>
    </lineage>
</organism>
<dbReference type="InterPro" id="IPR002586">
    <property type="entry name" value="CobQ/CobB/MinD/ParA_Nub-bd_dom"/>
</dbReference>
<dbReference type="PANTHER" id="PTHR32309">
    <property type="entry name" value="TYROSINE-PROTEIN KINASE"/>
    <property type="match status" value="1"/>
</dbReference>
<evidence type="ECO:0000259" key="6">
    <source>
        <dbReference type="Pfam" id="PF01656"/>
    </source>
</evidence>
<evidence type="ECO:0000256" key="2">
    <source>
        <dbReference type="ARBA" id="ARBA00022840"/>
    </source>
</evidence>
<dbReference type="InterPro" id="IPR027417">
    <property type="entry name" value="P-loop_NTPase"/>
</dbReference>
<sequence>MSHDITHAEDWHSDSEPESEAPAVNPLLVVHRCLRGRYLLAILLAVALAVPSAILGYIALPPKFTSSGQVNIAPTRSYIMYQNELNEPLSAYNSFLQSQASMLQSYRVVDMAVNSDKLKEAGWAPAPQGTVDLMQSLKVSAPSRGQDIFISVEHPEPAKAQAAVNAILDAYSDIAIDKEEQTLTATLKELRELKKKYAAESERARQEAFRVAELEGTDDLQARRDAKHQHWARLDTLIDEYTLELVRFGDLGLDTPDDEAAETIPITDVTPEMLAQTDAELARLLNQREQVELEFASLQRRYAEKHRAVISAKHDLETIEAMIEARTALLAGGTTLENGSPAMSAPAVNAMYLRAQLETLKQLRNTTKEEARRLGTLQLQIEKYRDQAARTDEQYDLADARLNALEVENRHGSIGRISITQRGFYPIQASTDRRIPLATIGALGGTGIGIGLVAAIGFFFPKYRYIGDLNEATRNVFVIGAVPELDPADPESRELVAASIHQVRSVIDARLLGTSDRASVHVVTSAGASEGKSTIALRLAKSFAATGRRTLLIDSDMIGRRLSNEFAMLDVPGFADAVTAAGEAGQTVHDTPIRDLYLMPCGRTDRVEPEEISAKRAGDLLGPLQEVFQAIVVDTGPILGSLEAQALAPIADEVMLVVTRGREVRSVKLAIDRLHQLGTRKIGVIFNRATRHDIERSTSISVTSQRHTDVHAHWHEQIDPRPTNGQSPTARLESATDYEN</sequence>
<keyword evidence="1" id="KW-0547">Nucleotide-binding</keyword>
<name>A0A3B1DCC5_9ZZZZ</name>
<dbReference type="CDD" id="cd05387">
    <property type="entry name" value="BY-kinase"/>
    <property type="match status" value="1"/>
</dbReference>
<evidence type="ECO:0000256" key="3">
    <source>
        <dbReference type="SAM" id="Coils"/>
    </source>
</evidence>
<evidence type="ECO:0000256" key="5">
    <source>
        <dbReference type="SAM" id="Phobius"/>
    </source>
</evidence>
<feature type="coiled-coil region" evidence="3">
    <location>
        <begin position="374"/>
        <end position="408"/>
    </location>
</feature>
<keyword evidence="2" id="KW-0067">ATP-binding</keyword>
<dbReference type="Gene3D" id="3.40.50.300">
    <property type="entry name" value="P-loop containing nucleotide triphosphate hydrolases"/>
    <property type="match status" value="1"/>
</dbReference>
<feature type="compositionally biased region" description="Basic and acidic residues" evidence="4">
    <location>
        <begin position="1"/>
        <end position="15"/>
    </location>
</feature>
<gene>
    <name evidence="7" type="ORF">MNBD_PLANCTO03-1348</name>
</gene>
<dbReference type="InterPro" id="IPR005702">
    <property type="entry name" value="Wzc-like_C"/>
</dbReference>
<proteinExistence type="predicted"/>
<dbReference type="InterPro" id="IPR050445">
    <property type="entry name" value="Bact_polysacc_biosynth/exp"/>
</dbReference>
<keyword evidence="3" id="KW-0175">Coiled coil</keyword>
<feature type="transmembrane region" description="Helical" evidence="5">
    <location>
        <begin position="38"/>
        <end position="60"/>
    </location>
</feature>
<reference evidence="7" key="1">
    <citation type="submission" date="2018-06" db="EMBL/GenBank/DDBJ databases">
        <authorList>
            <person name="Zhirakovskaya E."/>
        </authorList>
    </citation>
    <scope>NUCLEOTIDE SEQUENCE</scope>
</reference>
<dbReference type="PANTHER" id="PTHR32309:SF13">
    <property type="entry name" value="FERRIC ENTEROBACTIN TRANSPORT PROTEIN FEPE"/>
    <property type="match status" value="1"/>
</dbReference>
<evidence type="ECO:0000256" key="1">
    <source>
        <dbReference type="ARBA" id="ARBA00022741"/>
    </source>
</evidence>
<evidence type="ECO:0000256" key="4">
    <source>
        <dbReference type="SAM" id="MobiDB-lite"/>
    </source>
</evidence>
<keyword evidence="5" id="KW-0812">Transmembrane</keyword>
<dbReference type="GO" id="GO:0005886">
    <property type="term" value="C:plasma membrane"/>
    <property type="evidence" value="ECO:0007669"/>
    <property type="project" value="TreeGrafter"/>
</dbReference>
<evidence type="ECO:0000313" key="7">
    <source>
        <dbReference type="EMBL" id="VAX39959.1"/>
    </source>
</evidence>
<protein>
    <recommendedName>
        <fullName evidence="6">CobQ/CobB/MinD/ParA nucleotide binding domain-containing protein</fullName>
    </recommendedName>
</protein>
<feature type="coiled-coil region" evidence="3">
    <location>
        <begin position="176"/>
        <end position="207"/>
    </location>
</feature>
<dbReference type="EMBL" id="UOGK01000310">
    <property type="protein sequence ID" value="VAX39959.1"/>
    <property type="molecule type" value="Genomic_DNA"/>
</dbReference>
<dbReference type="AlphaFoldDB" id="A0A3B1DCC5"/>
<keyword evidence="5" id="KW-0472">Membrane</keyword>
<feature type="coiled-coil region" evidence="3">
    <location>
        <begin position="274"/>
        <end position="308"/>
    </location>
</feature>
<dbReference type="SUPFAM" id="SSF52540">
    <property type="entry name" value="P-loop containing nucleoside triphosphate hydrolases"/>
    <property type="match status" value="1"/>
</dbReference>
<dbReference type="GO" id="GO:0004713">
    <property type="term" value="F:protein tyrosine kinase activity"/>
    <property type="evidence" value="ECO:0007669"/>
    <property type="project" value="TreeGrafter"/>
</dbReference>
<feature type="domain" description="CobQ/CobB/MinD/ParA nucleotide binding" evidence="6">
    <location>
        <begin position="523"/>
        <end position="703"/>
    </location>
</feature>
<feature type="region of interest" description="Disordered" evidence="4">
    <location>
        <begin position="1"/>
        <end position="20"/>
    </location>
</feature>
<dbReference type="Pfam" id="PF01656">
    <property type="entry name" value="CbiA"/>
    <property type="match status" value="1"/>
</dbReference>
<feature type="region of interest" description="Disordered" evidence="4">
    <location>
        <begin position="714"/>
        <end position="740"/>
    </location>
</feature>
<feature type="transmembrane region" description="Helical" evidence="5">
    <location>
        <begin position="437"/>
        <end position="460"/>
    </location>
</feature>